<evidence type="ECO:0000256" key="4">
    <source>
        <dbReference type="ARBA" id="ARBA00022723"/>
    </source>
</evidence>
<dbReference type="PANTHER" id="PTHR33571">
    <property type="entry name" value="SSL8005 PROTEIN"/>
    <property type="match status" value="1"/>
</dbReference>
<feature type="domain" description="Polymerase beta nucleotidyltransferase" evidence="8">
    <location>
        <begin position="19"/>
        <end position="94"/>
    </location>
</feature>
<keyword evidence="10" id="KW-1185">Reference proteome</keyword>
<dbReference type="SUPFAM" id="SSF81301">
    <property type="entry name" value="Nucleotidyltransferase"/>
    <property type="match status" value="1"/>
</dbReference>
<keyword evidence="2 9" id="KW-0808">Transferase</keyword>
<dbReference type="InterPro" id="IPR041633">
    <property type="entry name" value="Polbeta"/>
</dbReference>
<evidence type="ECO:0000313" key="9">
    <source>
        <dbReference type="EMBL" id="TGN11786.1"/>
    </source>
</evidence>
<dbReference type="EMBL" id="RQHU01000020">
    <property type="protein sequence ID" value="TGN11786.1"/>
    <property type="molecule type" value="Genomic_DNA"/>
</dbReference>
<keyword evidence="4" id="KW-0479">Metal-binding</keyword>
<evidence type="ECO:0000256" key="7">
    <source>
        <dbReference type="ARBA" id="ARBA00022842"/>
    </source>
</evidence>
<evidence type="ECO:0000313" key="10">
    <source>
        <dbReference type="Proteomes" id="UP000297649"/>
    </source>
</evidence>
<evidence type="ECO:0000256" key="3">
    <source>
        <dbReference type="ARBA" id="ARBA00022695"/>
    </source>
</evidence>
<dbReference type="AlphaFoldDB" id="A0A6H3NQW3"/>
<dbReference type="GO" id="GO:0016779">
    <property type="term" value="F:nucleotidyltransferase activity"/>
    <property type="evidence" value="ECO:0007669"/>
    <property type="project" value="UniProtKB-KW"/>
</dbReference>
<comment type="cofactor">
    <cofactor evidence="1">
        <name>Mg(2+)</name>
        <dbReference type="ChEBI" id="CHEBI:18420"/>
    </cofactor>
</comment>
<evidence type="ECO:0000256" key="6">
    <source>
        <dbReference type="ARBA" id="ARBA00022840"/>
    </source>
</evidence>
<dbReference type="Pfam" id="PF18765">
    <property type="entry name" value="Polbeta"/>
    <property type="match status" value="1"/>
</dbReference>
<dbReference type="CDD" id="cd05403">
    <property type="entry name" value="NT_KNTase_like"/>
    <property type="match status" value="1"/>
</dbReference>
<evidence type="ECO:0000259" key="8">
    <source>
        <dbReference type="Pfam" id="PF18765"/>
    </source>
</evidence>
<sequence>MSVAVKNISEFQIFLKNSKLLSKYNLDRLGVFGSFARKDSNFHDIDILVENDIDFQSALSLKEELEKKLNLKVDLVLKKYANPIILHRANKEMIYVKE</sequence>
<evidence type="ECO:0000256" key="1">
    <source>
        <dbReference type="ARBA" id="ARBA00001946"/>
    </source>
</evidence>
<keyword evidence="5" id="KW-0547">Nucleotide-binding</keyword>
<evidence type="ECO:0000256" key="5">
    <source>
        <dbReference type="ARBA" id="ARBA00022741"/>
    </source>
</evidence>
<accession>A0A6H3NQW3</accession>
<dbReference type="Proteomes" id="UP000297649">
    <property type="component" value="Unassembled WGS sequence"/>
</dbReference>
<proteinExistence type="predicted"/>
<evidence type="ECO:0000256" key="2">
    <source>
        <dbReference type="ARBA" id="ARBA00022679"/>
    </source>
</evidence>
<keyword evidence="7" id="KW-0460">Magnesium</keyword>
<keyword evidence="3" id="KW-0548">Nucleotidyltransferase</keyword>
<dbReference type="PANTHER" id="PTHR33571:SF14">
    <property type="entry name" value="PROTEIN ADENYLYLTRANSFERASE MJ0435-RELATED"/>
    <property type="match status" value="1"/>
</dbReference>
<dbReference type="RefSeq" id="WP_135746202.1">
    <property type="nucleotide sequence ID" value="NZ_JAIZBL010000003.1"/>
</dbReference>
<gene>
    <name evidence="9" type="ORF">EHR08_16985</name>
</gene>
<comment type="caution">
    <text evidence="9">The sequence shown here is derived from an EMBL/GenBank/DDBJ whole genome shotgun (WGS) entry which is preliminary data.</text>
</comment>
<dbReference type="Gene3D" id="3.30.460.10">
    <property type="entry name" value="Beta Polymerase, domain 2"/>
    <property type="match status" value="1"/>
</dbReference>
<name>A0A6H3NQW3_9LEPT</name>
<organism evidence="9 10">
    <name type="scientific">Leptospira bandrabouensis</name>
    <dbReference type="NCBI Taxonomy" id="2484903"/>
    <lineage>
        <taxon>Bacteria</taxon>
        <taxon>Pseudomonadati</taxon>
        <taxon>Spirochaetota</taxon>
        <taxon>Spirochaetia</taxon>
        <taxon>Leptospirales</taxon>
        <taxon>Leptospiraceae</taxon>
        <taxon>Leptospira</taxon>
    </lineage>
</organism>
<dbReference type="InterPro" id="IPR052038">
    <property type="entry name" value="Type-VII_TA_antitoxin"/>
</dbReference>
<dbReference type="GO" id="GO:0046872">
    <property type="term" value="F:metal ion binding"/>
    <property type="evidence" value="ECO:0007669"/>
    <property type="project" value="UniProtKB-KW"/>
</dbReference>
<dbReference type="OrthoDB" id="90159at2"/>
<protein>
    <submittedName>
        <fullName evidence="9">Nucleotidyltransferase domain-containing protein</fullName>
    </submittedName>
</protein>
<reference evidence="9" key="1">
    <citation type="journal article" date="2019" name="PLoS Negl. Trop. Dis.">
        <title>Revisiting the worldwide diversity of Leptospira species in the environment.</title>
        <authorList>
            <person name="Vincent A.T."/>
            <person name="Schiettekatte O."/>
            <person name="Bourhy P."/>
            <person name="Veyrier F.J."/>
            <person name="Picardeau M."/>
        </authorList>
    </citation>
    <scope>NUCLEOTIDE SEQUENCE [LARGE SCALE GENOMIC DNA]</scope>
    <source>
        <strain evidence="9">201601109</strain>
    </source>
</reference>
<keyword evidence="6" id="KW-0067">ATP-binding</keyword>
<dbReference type="GO" id="GO:0005524">
    <property type="term" value="F:ATP binding"/>
    <property type="evidence" value="ECO:0007669"/>
    <property type="project" value="UniProtKB-KW"/>
</dbReference>
<dbReference type="InterPro" id="IPR043519">
    <property type="entry name" value="NT_sf"/>
</dbReference>